<keyword evidence="1" id="KW-1133">Transmembrane helix</keyword>
<feature type="transmembrane region" description="Helical" evidence="1">
    <location>
        <begin position="120"/>
        <end position="140"/>
    </location>
</feature>
<dbReference type="EMBL" id="CH986094">
    <property type="protein sequence ID" value="EDX15932.1"/>
    <property type="molecule type" value="Genomic_DNA"/>
</dbReference>
<name>B4NV57_DROSI</name>
<evidence type="ECO:0000313" key="2">
    <source>
        <dbReference type="EMBL" id="EDX15932.1"/>
    </source>
</evidence>
<dbReference type="PhylomeDB" id="B4NV57"/>
<dbReference type="HOGENOM" id="CLU_1564530_0_0_1"/>
<dbReference type="AlphaFoldDB" id="B4NV57"/>
<evidence type="ECO:0000313" key="3">
    <source>
        <dbReference type="Proteomes" id="UP000000304"/>
    </source>
</evidence>
<dbReference type="OrthoDB" id="8048144at2759"/>
<keyword evidence="1" id="KW-0472">Membrane</keyword>
<proteinExistence type="predicted"/>
<reference evidence="2 3" key="1">
    <citation type="journal article" date="2007" name="Nature">
        <title>Evolution of genes and genomes on the Drosophila phylogeny.</title>
        <authorList>
            <consortium name="Drosophila 12 Genomes Consortium"/>
            <person name="Clark A.G."/>
            <person name="Eisen M.B."/>
            <person name="Smith D.R."/>
            <person name="Bergman C.M."/>
            <person name="Oliver B."/>
            <person name="Markow T.A."/>
            <person name="Kaufman T.C."/>
            <person name="Kellis M."/>
            <person name="Gelbart W."/>
            <person name="Iyer V.N."/>
            <person name="Pollard D.A."/>
            <person name="Sackton T.B."/>
            <person name="Larracuente A.M."/>
            <person name="Singh N.D."/>
            <person name="Abad J.P."/>
            <person name="Abt D.N."/>
            <person name="Adryan B."/>
            <person name="Aguade M."/>
            <person name="Akashi H."/>
            <person name="Anderson W.W."/>
            <person name="Aquadro C.F."/>
            <person name="Ardell D.H."/>
            <person name="Arguello R."/>
            <person name="Artieri C.G."/>
            <person name="Barbash D.A."/>
            <person name="Barker D."/>
            <person name="Barsanti P."/>
            <person name="Batterham P."/>
            <person name="Batzoglou S."/>
            <person name="Begun D."/>
            <person name="Bhutkar A."/>
            <person name="Blanco E."/>
            <person name="Bosak S.A."/>
            <person name="Bradley R.K."/>
            <person name="Brand A.D."/>
            <person name="Brent M.R."/>
            <person name="Brooks A.N."/>
            <person name="Brown R.H."/>
            <person name="Butlin R.K."/>
            <person name="Caggese C."/>
            <person name="Calvi B.R."/>
            <person name="Bernardo de Carvalho A."/>
            <person name="Caspi A."/>
            <person name="Castrezana S."/>
            <person name="Celniker S.E."/>
            <person name="Chang J.L."/>
            <person name="Chapple C."/>
            <person name="Chatterji S."/>
            <person name="Chinwalla A."/>
            <person name="Civetta A."/>
            <person name="Clifton S.W."/>
            <person name="Comeron J.M."/>
            <person name="Costello J.C."/>
            <person name="Coyne J.A."/>
            <person name="Daub J."/>
            <person name="David R.G."/>
            <person name="Delcher A.L."/>
            <person name="Delehaunty K."/>
            <person name="Do C.B."/>
            <person name="Ebling H."/>
            <person name="Edwards K."/>
            <person name="Eickbush T."/>
            <person name="Evans J.D."/>
            <person name="Filipski A."/>
            <person name="Findeiss S."/>
            <person name="Freyhult E."/>
            <person name="Fulton L."/>
            <person name="Fulton R."/>
            <person name="Garcia A.C."/>
            <person name="Gardiner A."/>
            <person name="Garfield D.A."/>
            <person name="Garvin B.E."/>
            <person name="Gibson G."/>
            <person name="Gilbert D."/>
            <person name="Gnerre S."/>
            <person name="Godfrey J."/>
            <person name="Good R."/>
            <person name="Gotea V."/>
            <person name="Gravely B."/>
            <person name="Greenberg A.J."/>
            <person name="Griffiths-Jones S."/>
            <person name="Gross S."/>
            <person name="Guigo R."/>
            <person name="Gustafson E.A."/>
            <person name="Haerty W."/>
            <person name="Hahn M.W."/>
            <person name="Halligan D.L."/>
            <person name="Halpern A.L."/>
            <person name="Halter G.M."/>
            <person name="Han M.V."/>
            <person name="Heger A."/>
            <person name="Hillier L."/>
            <person name="Hinrichs A.S."/>
            <person name="Holmes I."/>
            <person name="Hoskins R.A."/>
            <person name="Hubisz M.J."/>
            <person name="Hultmark D."/>
            <person name="Huntley M.A."/>
            <person name="Jaffe D.B."/>
            <person name="Jagadeeshan S."/>
            <person name="Jeck W.R."/>
            <person name="Johnson J."/>
            <person name="Jones C.D."/>
            <person name="Jordan W.C."/>
            <person name="Karpen G.H."/>
            <person name="Kataoka E."/>
            <person name="Keightley P.D."/>
            <person name="Kheradpour P."/>
            <person name="Kirkness E.F."/>
            <person name="Koerich L.B."/>
            <person name="Kristiansen K."/>
            <person name="Kudrna D."/>
            <person name="Kulathinal R.J."/>
            <person name="Kumar S."/>
            <person name="Kwok R."/>
            <person name="Lander E."/>
            <person name="Langley C.H."/>
            <person name="Lapoint R."/>
            <person name="Lazzaro B.P."/>
            <person name="Lee S.J."/>
            <person name="Levesque L."/>
            <person name="Li R."/>
            <person name="Lin C.F."/>
            <person name="Lin M.F."/>
            <person name="Lindblad-Toh K."/>
            <person name="Llopart A."/>
            <person name="Long M."/>
            <person name="Low L."/>
            <person name="Lozovsky E."/>
            <person name="Lu J."/>
            <person name="Luo M."/>
            <person name="Machado C.A."/>
            <person name="Makalowski W."/>
            <person name="Marzo M."/>
            <person name="Matsuda M."/>
            <person name="Matzkin L."/>
            <person name="McAllister B."/>
            <person name="McBride C.S."/>
            <person name="McKernan B."/>
            <person name="McKernan K."/>
            <person name="Mendez-Lago M."/>
            <person name="Minx P."/>
            <person name="Mollenhauer M.U."/>
            <person name="Montooth K."/>
            <person name="Mount S.M."/>
            <person name="Mu X."/>
            <person name="Myers E."/>
            <person name="Negre B."/>
            <person name="Newfeld S."/>
            <person name="Nielsen R."/>
            <person name="Noor M.A."/>
            <person name="O'Grady P."/>
            <person name="Pachter L."/>
            <person name="Papaceit M."/>
            <person name="Parisi M.J."/>
            <person name="Parisi M."/>
            <person name="Parts L."/>
            <person name="Pedersen J.S."/>
            <person name="Pesole G."/>
            <person name="Phillippy A.M."/>
            <person name="Ponting C.P."/>
            <person name="Pop M."/>
            <person name="Porcelli D."/>
            <person name="Powell J.R."/>
            <person name="Prohaska S."/>
            <person name="Pruitt K."/>
            <person name="Puig M."/>
            <person name="Quesneville H."/>
            <person name="Ram K.R."/>
            <person name="Rand D."/>
            <person name="Rasmussen M.D."/>
            <person name="Reed L.K."/>
            <person name="Reenan R."/>
            <person name="Reily A."/>
            <person name="Remington K.A."/>
            <person name="Rieger T.T."/>
            <person name="Ritchie M.G."/>
            <person name="Robin C."/>
            <person name="Rogers Y.H."/>
            <person name="Rohde C."/>
            <person name="Rozas J."/>
            <person name="Rubenfield M.J."/>
            <person name="Ruiz A."/>
            <person name="Russo S."/>
            <person name="Salzberg S.L."/>
            <person name="Sanchez-Gracia A."/>
            <person name="Saranga D.J."/>
            <person name="Sato H."/>
            <person name="Schaeffer S.W."/>
            <person name="Schatz M.C."/>
            <person name="Schlenke T."/>
            <person name="Schwartz R."/>
            <person name="Segarra C."/>
            <person name="Singh R.S."/>
            <person name="Sirot L."/>
            <person name="Sirota M."/>
            <person name="Sisneros N.B."/>
            <person name="Smith C.D."/>
            <person name="Smith T.F."/>
            <person name="Spieth J."/>
            <person name="Stage D.E."/>
            <person name="Stark A."/>
            <person name="Stephan W."/>
            <person name="Strausberg R.L."/>
            <person name="Strempel S."/>
            <person name="Sturgill D."/>
            <person name="Sutton G."/>
            <person name="Sutton G.G."/>
            <person name="Tao W."/>
            <person name="Teichmann S."/>
            <person name="Tobari Y.N."/>
            <person name="Tomimura Y."/>
            <person name="Tsolas J.M."/>
            <person name="Valente V.L."/>
            <person name="Venter E."/>
            <person name="Venter J.C."/>
            <person name="Vicario S."/>
            <person name="Vieira F.G."/>
            <person name="Vilella A.J."/>
            <person name="Villasante A."/>
            <person name="Walenz B."/>
            <person name="Wang J."/>
            <person name="Wasserman M."/>
            <person name="Watts T."/>
            <person name="Wilson D."/>
            <person name="Wilson R.K."/>
            <person name="Wing R.A."/>
            <person name="Wolfner M.F."/>
            <person name="Wong A."/>
            <person name="Wong G.K."/>
            <person name="Wu C.I."/>
            <person name="Wu G."/>
            <person name="Yamamoto D."/>
            <person name="Yang H.P."/>
            <person name="Yang S.P."/>
            <person name="Yorke J.A."/>
            <person name="Yoshida K."/>
            <person name="Zdobnov E."/>
            <person name="Zhang P."/>
            <person name="Zhang Y."/>
            <person name="Zimin A.V."/>
            <person name="Baldwin J."/>
            <person name="Abdouelleil A."/>
            <person name="Abdulkadir J."/>
            <person name="Abebe A."/>
            <person name="Abera B."/>
            <person name="Abreu J."/>
            <person name="Acer S.C."/>
            <person name="Aftuck L."/>
            <person name="Alexander A."/>
            <person name="An P."/>
            <person name="Anderson E."/>
            <person name="Anderson S."/>
            <person name="Arachi H."/>
            <person name="Azer M."/>
            <person name="Bachantsang P."/>
            <person name="Barry A."/>
            <person name="Bayul T."/>
            <person name="Berlin A."/>
            <person name="Bessette D."/>
            <person name="Bloom T."/>
            <person name="Blye J."/>
            <person name="Boguslavskiy L."/>
            <person name="Bonnet C."/>
            <person name="Boukhgalter B."/>
            <person name="Bourzgui I."/>
            <person name="Brown A."/>
            <person name="Cahill P."/>
            <person name="Channer S."/>
            <person name="Cheshatsang Y."/>
            <person name="Chuda L."/>
            <person name="Citroen M."/>
            <person name="Collymore A."/>
            <person name="Cooke P."/>
            <person name="Costello M."/>
            <person name="D'Aco K."/>
            <person name="Daza R."/>
            <person name="De Haan G."/>
            <person name="DeGray S."/>
            <person name="DeMaso C."/>
            <person name="Dhargay N."/>
            <person name="Dooley K."/>
            <person name="Dooley E."/>
            <person name="Doricent M."/>
            <person name="Dorje P."/>
            <person name="Dorjee K."/>
            <person name="Dupes A."/>
            <person name="Elong R."/>
            <person name="Falk J."/>
            <person name="Farina A."/>
            <person name="Faro S."/>
            <person name="Ferguson D."/>
            <person name="Fisher S."/>
            <person name="Foley C.D."/>
            <person name="Franke A."/>
            <person name="Friedrich D."/>
            <person name="Gadbois L."/>
            <person name="Gearin G."/>
            <person name="Gearin C.R."/>
            <person name="Giannoukos G."/>
            <person name="Goode T."/>
            <person name="Graham J."/>
            <person name="Grandbois E."/>
            <person name="Grewal S."/>
            <person name="Gyaltsen K."/>
            <person name="Hafez N."/>
            <person name="Hagos B."/>
            <person name="Hall J."/>
            <person name="Henson C."/>
            <person name="Hollinger A."/>
            <person name="Honan T."/>
            <person name="Huard M.D."/>
            <person name="Hughes L."/>
            <person name="Hurhula B."/>
            <person name="Husby M.E."/>
            <person name="Kamat A."/>
            <person name="Kanga B."/>
            <person name="Kashin S."/>
            <person name="Khazanovich D."/>
            <person name="Kisner P."/>
            <person name="Lance K."/>
            <person name="Lara M."/>
            <person name="Lee W."/>
            <person name="Lennon N."/>
            <person name="Letendre F."/>
            <person name="LeVine R."/>
            <person name="Lipovsky A."/>
            <person name="Liu X."/>
            <person name="Liu J."/>
            <person name="Liu S."/>
            <person name="Lokyitsang T."/>
            <person name="Lokyitsang Y."/>
            <person name="Lubonja R."/>
            <person name="Lui A."/>
            <person name="MacDonald P."/>
            <person name="Magnisalis V."/>
            <person name="Maru K."/>
            <person name="Matthews C."/>
            <person name="McCusker W."/>
            <person name="McDonough S."/>
            <person name="Mehta T."/>
            <person name="Meldrim J."/>
            <person name="Meneus L."/>
            <person name="Mihai O."/>
            <person name="Mihalev A."/>
            <person name="Mihova T."/>
            <person name="Mittelman R."/>
            <person name="Mlenga V."/>
            <person name="Montmayeur A."/>
            <person name="Mulrain L."/>
            <person name="Navidi A."/>
            <person name="Naylor J."/>
            <person name="Negash T."/>
            <person name="Nguyen T."/>
            <person name="Nguyen N."/>
            <person name="Nicol R."/>
            <person name="Norbu C."/>
            <person name="Norbu N."/>
            <person name="Novod N."/>
            <person name="O'Neill B."/>
            <person name="Osman S."/>
            <person name="Markiewicz E."/>
            <person name="Oyono O.L."/>
            <person name="Patti C."/>
            <person name="Phunkhang P."/>
            <person name="Pierre F."/>
            <person name="Priest M."/>
            <person name="Raghuraman S."/>
            <person name="Rege F."/>
            <person name="Reyes R."/>
            <person name="Rise C."/>
            <person name="Rogov P."/>
            <person name="Ross K."/>
            <person name="Ryan E."/>
            <person name="Settipalli S."/>
            <person name="Shea T."/>
            <person name="Sherpa N."/>
            <person name="Shi L."/>
            <person name="Shih D."/>
            <person name="Sparrow T."/>
            <person name="Spaulding J."/>
            <person name="Stalker J."/>
            <person name="Stange-Thomann N."/>
            <person name="Stavropoulos S."/>
            <person name="Stone C."/>
            <person name="Strader C."/>
            <person name="Tesfaye S."/>
            <person name="Thomson T."/>
            <person name="Thoulutsang Y."/>
            <person name="Thoulutsang D."/>
            <person name="Topham K."/>
            <person name="Topping I."/>
            <person name="Tsamla T."/>
            <person name="Vassiliev H."/>
            <person name="Vo A."/>
            <person name="Wangchuk T."/>
            <person name="Wangdi T."/>
            <person name="Weiand M."/>
            <person name="Wilkinson J."/>
            <person name="Wilson A."/>
            <person name="Yadav S."/>
            <person name="Young G."/>
            <person name="Yu Q."/>
            <person name="Zembek L."/>
            <person name="Zhong D."/>
            <person name="Zimmer A."/>
            <person name="Zwirko Z."/>
            <person name="Jaffe D.B."/>
            <person name="Alvarez P."/>
            <person name="Brockman W."/>
            <person name="Butler J."/>
            <person name="Chin C."/>
            <person name="Gnerre S."/>
            <person name="Grabherr M."/>
            <person name="Kleber M."/>
            <person name="Mauceli E."/>
            <person name="MacCallum I."/>
        </authorList>
    </citation>
    <scope>NUCLEOTIDE SEQUENCE [LARGE SCALE GENOMIC DNA]</scope>
    <source>
        <strain evidence="3">white501</strain>
    </source>
</reference>
<feature type="transmembrane region" description="Helical" evidence="1">
    <location>
        <begin position="82"/>
        <end position="100"/>
    </location>
</feature>
<dbReference type="OMA" id="SSHFMAM"/>
<gene>
    <name evidence="2" type="primary">Dsim\GD10126</name>
    <name evidence="2" type="ORF">Dsim_GD10126</name>
</gene>
<accession>B4NV57</accession>
<keyword evidence="1" id="KW-0812">Transmembrane</keyword>
<evidence type="ECO:0000256" key="1">
    <source>
        <dbReference type="SAM" id="Phobius"/>
    </source>
</evidence>
<keyword evidence="3" id="KW-1185">Reference proteome</keyword>
<sequence>MDENSCVPKLLKGGQARCEFLRNNEARVELVKDGMMFLSNFNGTLEAGPNTHNLNGTYIVQFANETISVAGRTYTSYSSSHFMAMPAILTTVTATGYAPSLHYVNDFNMENLRMSEKVSFSFLLEALVVLIVGALLYIIWRKLTSTKGIPVVANCASDPETLGAGGAPKAQ</sequence>
<dbReference type="InterPro" id="IPR009882">
    <property type="entry name" value="Gypsy"/>
</dbReference>
<dbReference type="Pfam" id="PF07253">
    <property type="entry name" value="Gypsy"/>
    <property type="match status" value="1"/>
</dbReference>
<dbReference type="Proteomes" id="UP000000304">
    <property type="component" value="Unassembled WGS sequence"/>
</dbReference>
<organism evidence="2 3">
    <name type="scientific">Drosophila simulans</name>
    <name type="common">Fruit fly</name>
    <dbReference type="NCBI Taxonomy" id="7240"/>
    <lineage>
        <taxon>Eukaryota</taxon>
        <taxon>Metazoa</taxon>
        <taxon>Ecdysozoa</taxon>
        <taxon>Arthropoda</taxon>
        <taxon>Hexapoda</taxon>
        <taxon>Insecta</taxon>
        <taxon>Pterygota</taxon>
        <taxon>Neoptera</taxon>
        <taxon>Endopterygota</taxon>
        <taxon>Diptera</taxon>
        <taxon>Brachycera</taxon>
        <taxon>Muscomorpha</taxon>
        <taxon>Ephydroidea</taxon>
        <taxon>Drosophilidae</taxon>
        <taxon>Drosophila</taxon>
        <taxon>Sophophora</taxon>
    </lineage>
</organism>
<protein>
    <submittedName>
        <fullName evidence="2">GD10126</fullName>
    </submittedName>
</protein>